<dbReference type="PROSITE" id="PS51257">
    <property type="entry name" value="PROKAR_LIPOPROTEIN"/>
    <property type="match status" value="1"/>
</dbReference>
<dbReference type="Proteomes" id="UP000321514">
    <property type="component" value="Unassembled WGS sequence"/>
</dbReference>
<evidence type="ECO:0000256" key="1">
    <source>
        <dbReference type="SAM" id="SignalP"/>
    </source>
</evidence>
<evidence type="ECO:0008006" key="6">
    <source>
        <dbReference type="Google" id="ProtNLM"/>
    </source>
</evidence>
<dbReference type="EMBL" id="BJXR01000039">
    <property type="protein sequence ID" value="GEN10620.1"/>
    <property type="molecule type" value="Genomic_DNA"/>
</dbReference>
<evidence type="ECO:0000313" key="2">
    <source>
        <dbReference type="EMBL" id="GEN10620.1"/>
    </source>
</evidence>
<accession>A0A511T8W1</accession>
<dbReference type="EMBL" id="FOIB01000003">
    <property type="protein sequence ID" value="SET78475.1"/>
    <property type="molecule type" value="Genomic_DNA"/>
</dbReference>
<comment type="caution">
    <text evidence="2">The sequence shown here is derived from an EMBL/GenBank/DDBJ whole genome shotgun (WGS) entry which is preliminary data.</text>
</comment>
<sequence>MSSRAFVASLVAFSLTGCAGMVVTTTKTGLDGKTVVTSSDPAEQARIDAEARENEDYAKAIAAAPRRASQDLIEVAVFETSVSEELSKSVDREKLEAMLLGELSNDPRLRIVPVKGLSSSGLRAGASTEERIDAARGKGISPDVWVFPAVFLSDAVGTSGGKLVSMKAFTVRGDVISAYGTGTSQAEDKGTLFQNEQVVKNTAARTRSVVLDQLGPNLPSREAVAGLQKARMQKKVATIEEQAGILPEDDAQTRLRKILEAAKNGPKPAQAAAQE</sequence>
<evidence type="ECO:0000313" key="4">
    <source>
        <dbReference type="Proteomes" id="UP000183760"/>
    </source>
</evidence>
<gene>
    <name evidence="2" type="ORF">MFU01_56570</name>
    <name evidence="3" type="ORF">SAMN05443572_103209</name>
</gene>
<name>A0A511T8W1_MYXFU</name>
<dbReference type="Proteomes" id="UP000183760">
    <property type="component" value="Unassembled WGS sequence"/>
</dbReference>
<keyword evidence="4" id="KW-1185">Reference proteome</keyword>
<reference evidence="2 5" key="2">
    <citation type="submission" date="2019-07" db="EMBL/GenBank/DDBJ databases">
        <title>Whole genome shotgun sequence of Myxococcus fulvus NBRC 100333.</title>
        <authorList>
            <person name="Hosoyama A."/>
            <person name="Uohara A."/>
            <person name="Ohji S."/>
            <person name="Ichikawa N."/>
        </authorList>
    </citation>
    <scope>NUCLEOTIDE SEQUENCE [LARGE SCALE GENOMIC DNA]</scope>
    <source>
        <strain evidence="2 5">NBRC 100333</strain>
    </source>
</reference>
<feature type="signal peptide" evidence="1">
    <location>
        <begin position="1"/>
        <end position="19"/>
    </location>
</feature>
<dbReference type="RefSeq" id="WP_074951987.1">
    <property type="nucleotide sequence ID" value="NZ_BJXR01000039.1"/>
</dbReference>
<dbReference type="AlphaFoldDB" id="A0A511T8W1"/>
<protein>
    <recommendedName>
        <fullName evidence="6">Lipoprotein</fullName>
    </recommendedName>
</protein>
<dbReference type="OrthoDB" id="5525406at2"/>
<evidence type="ECO:0000313" key="3">
    <source>
        <dbReference type="EMBL" id="SET78475.1"/>
    </source>
</evidence>
<organism evidence="2 5">
    <name type="scientific">Myxococcus fulvus</name>
    <dbReference type="NCBI Taxonomy" id="33"/>
    <lineage>
        <taxon>Bacteria</taxon>
        <taxon>Pseudomonadati</taxon>
        <taxon>Myxococcota</taxon>
        <taxon>Myxococcia</taxon>
        <taxon>Myxococcales</taxon>
        <taxon>Cystobacterineae</taxon>
        <taxon>Myxococcaceae</taxon>
        <taxon>Myxococcus</taxon>
    </lineage>
</organism>
<evidence type="ECO:0000313" key="5">
    <source>
        <dbReference type="Proteomes" id="UP000321514"/>
    </source>
</evidence>
<feature type="chain" id="PRO_5023059683" description="Lipoprotein" evidence="1">
    <location>
        <begin position="20"/>
        <end position="275"/>
    </location>
</feature>
<keyword evidence="1" id="KW-0732">Signal</keyword>
<proteinExistence type="predicted"/>
<reference evidence="3 4" key="1">
    <citation type="submission" date="2016-10" db="EMBL/GenBank/DDBJ databases">
        <authorList>
            <person name="Varghese N."/>
            <person name="Submissions S."/>
        </authorList>
    </citation>
    <scope>NUCLEOTIDE SEQUENCE [LARGE SCALE GENOMIC DNA]</scope>
    <source>
        <strain evidence="3 4">DSM 16525</strain>
    </source>
</reference>